<evidence type="ECO:0000313" key="9">
    <source>
        <dbReference type="Proteomes" id="UP000072867"/>
    </source>
</evidence>
<feature type="transmembrane region" description="Helical" evidence="6">
    <location>
        <begin position="255"/>
        <end position="274"/>
    </location>
</feature>
<gene>
    <name evidence="8" type="ORF">NS319_16500</name>
</gene>
<evidence type="ECO:0000256" key="2">
    <source>
        <dbReference type="ARBA" id="ARBA00022475"/>
    </source>
</evidence>
<feature type="transmembrane region" description="Helical" evidence="6">
    <location>
        <begin position="340"/>
        <end position="362"/>
    </location>
</feature>
<dbReference type="EMBL" id="LDTD01000143">
    <property type="protein sequence ID" value="KTT67872.1"/>
    <property type="molecule type" value="Genomic_DNA"/>
</dbReference>
<dbReference type="STRING" id="33051.SB4_04730"/>
<dbReference type="AlphaFoldDB" id="A0A147HSN4"/>
<protein>
    <submittedName>
        <fullName evidence="8">ABC transporter</fullName>
    </submittedName>
</protein>
<comment type="subcellular location">
    <subcellularLocation>
        <location evidence="1">Cell membrane</location>
        <topology evidence="1">Multi-pass membrane protein</topology>
    </subcellularLocation>
</comment>
<evidence type="ECO:0000259" key="7">
    <source>
        <dbReference type="Pfam" id="PF12698"/>
    </source>
</evidence>
<reference evidence="8 9" key="1">
    <citation type="journal article" date="2016" name="Front. Microbiol.">
        <title>Genomic Resource of Rice Seed Associated Bacteria.</title>
        <authorList>
            <person name="Midha S."/>
            <person name="Bansal K."/>
            <person name="Sharma S."/>
            <person name="Kumar N."/>
            <person name="Patil P.P."/>
            <person name="Chaudhry V."/>
            <person name="Patil P.B."/>
        </authorList>
    </citation>
    <scope>NUCLEOTIDE SEQUENCE [LARGE SCALE GENOMIC DNA]</scope>
    <source>
        <strain evidence="8 9">NS319</strain>
    </source>
</reference>
<comment type="caution">
    <text evidence="8">The sequence shown here is derived from an EMBL/GenBank/DDBJ whole genome shotgun (WGS) entry which is preliminary data.</text>
</comment>
<dbReference type="PANTHER" id="PTHR30294">
    <property type="entry name" value="MEMBRANE COMPONENT OF ABC TRANSPORTER YHHJ-RELATED"/>
    <property type="match status" value="1"/>
</dbReference>
<dbReference type="Gene3D" id="3.40.1710.10">
    <property type="entry name" value="abc type-2 transporter like domain"/>
    <property type="match status" value="1"/>
</dbReference>
<feature type="transmembrane region" description="Helical" evidence="6">
    <location>
        <begin position="20"/>
        <end position="37"/>
    </location>
</feature>
<keyword evidence="5 6" id="KW-0472">Membrane</keyword>
<dbReference type="GO" id="GO:0140359">
    <property type="term" value="F:ABC-type transporter activity"/>
    <property type="evidence" value="ECO:0007669"/>
    <property type="project" value="InterPro"/>
</dbReference>
<evidence type="ECO:0000256" key="4">
    <source>
        <dbReference type="ARBA" id="ARBA00022989"/>
    </source>
</evidence>
<dbReference type="InterPro" id="IPR051449">
    <property type="entry name" value="ABC-2_transporter_component"/>
</dbReference>
<evidence type="ECO:0000256" key="1">
    <source>
        <dbReference type="ARBA" id="ARBA00004651"/>
    </source>
</evidence>
<feature type="transmembrane region" description="Helical" evidence="6">
    <location>
        <begin position="215"/>
        <end position="243"/>
    </location>
</feature>
<keyword evidence="4 6" id="KW-1133">Transmembrane helix</keyword>
<dbReference type="InterPro" id="IPR013525">
    <property type="entry name" value="ABC2_TM"/>
</dbReference>
<dbReference type="PANTHER" id="PTHR30294:SF46">
    <property type="entry name" value="ABC TRANSPORTER PERMEASE"/>
    <property type="match status" value="1"/>
</dbReference>
<organism evidence="8 9">
    <name type="scientific">Sphingomonas sanguinis</name>
    <dbReference type="NCBI Taxonomy" id="33051"/>
    <lineage>
        <taxon>Bacteria</taxon>
        <taxon>Pseudomonadati</taxon>
        <taxon>Pseudomonadota</taxon>
        <taxon>Alphaproteobacteria</taxon>
        <taxon>Sphingomonadales</taxon>
        <taxon>Sphingomonadaceae</taxon>
        <taxon>Sphingomonas</taxon>
    </lineage>
</organism>
<evidence type="ECO:0000256" key="5">
    <source>
        <dbReference type="ARBA" id="ARBA00023136"/>
    </source>
</evidence>
<accession>A0A147HSN4</accession>
<sequence>MTLRDAFERTLIEVATTRALLSLAMLSVLLYAFYYPAPYSQQESVGMRLVVVDQGHSPLGRSIVRALSASRSVRIVGIAPDMATGEDQLLDRSADGILLLSRDLDRIVTNPAAARPGAGIALVVNAAYFARAEAIAQTLIDTLLARVAERARTIDRRLPDPGRLVRVQPLFNTTAGYRDYIFPAVANIILQQTLLFAAARLAAERRRRNAPFTGLSAALGTWAAMILIGLLAQAFFFGFAYWVQDIPRGGNMAGLALAMPLFAAAVSALGLAIGHAVRDGDAALKLLIPTSVPLVFLAGFAWPLDQMPGWLATLAWASPATPAMHLFVRFNQMGASTAEAIGPLSVMAVLAVLYGVVALRLLSTDAAKP</sequence>
<name>A0A147HSN4_9SPHN</name>
<feature type="domain" description="ABC-2 type transporter transmembrane" evidence="7">
    <location>
        <begin position="23"/>
        <end position="359"/>
    </location>
</feature>
<feature type="transmembrane region" description="Helical" evidence="6">
    <location>
        <begin position="286"/>
        <end position="304"/>
    </location>
</feature>
<evidence type="ECO:0000256" key="6">
    <source>
        <dbReference type="SAM" id="Phobius"/>
    </source>
</evidence>
<proteinExistence type="predicted"/>
<keyword evidence="2" id="KW-1003">Cell membrane</keyword>
<dbReference type="GO" id="GO:0005886">
    <property type="term" value="C:plasma membrane"/>
    <property type="evidence" value="ECO:0007669"/>
    <property type="project" value="UniProtKB-SubCell"/>
</dbReference>
<dbReference type="Pfam" id="PF12698">
    <property type="entry name" value="ABC2_membrane_3"/>
    <property type="match status" value="1"/>
</dbReference>
<feature type="transmembrane region" description="Helical" evidence="6">
    <location>
        <begin position="180"/>
        <end position="203"/>
    </location>
</feature>
<dbReference type="Proteomes" id="UP000072867">
    <property type="component" value="Unassembled WGS sequence"/>
</dbReference>
<dbReference type="PATRIC" id="fig|33051.3.peg.845"/>
<evidence type="ECO:0000313" key="8">
    <source>
        <dbReference type="EMBL" id="KTT67872.1"/>
    </source>
</evidence>
<keyword evidence="3 6" id="KW-0812">Transmembrane</keyword>
<evidence type="ECO:0000256" key="3">
    <source>
        <dbReference type="ARBA" id="ARBA00022692"/>
    </source>
</evidence>